<name>A0ABQ5H553_9ASTR</name>
<reference evidence="1" key="2">
    <citation type="submission" date="2022-01" db="EMBL/GenBank/DDBJ databases">
        <authorList>
            <person name="Yamashiro T."/>
            <person name="Shiraishi A."/>
            <person name="Satake H."/>
            <person name="Nakayama K."/>
        </authorList>
    </citation>
    <scope>NUCLEOTIDE SEQUENCE</scope>
</reference>
<proteinExistence type="predicted"/>
<keyword evidence="2" id="KW-1185">Reference proteome</keyword>
<protein>
    <submittedName>
        <fullName evidence="1">Uncharacterized protein</fullName>
    </submittedName>
</protein>
<comment type="caution">
    <text evidence="1">The sequence shown here is derived from an EMBL/GenBank/DDBJ whole genome shotgun (WGS) entry which is preliminary data.</text>
</comment>
<reference evidence="1" key="1">
    <citation type="journal article" date="2022" name="Int. J. Mol. Sci.">
        <title>Draft Genome of Tanacetum Coccineum: Genomic Comparison of Closely Related Tanacetum-Family Plants.</title>
        <authorList>
            <person name="Yamashiro T."/>
            <person name="Shiraishi A."/>
            <person name="Nakayama K."/>
            <person name="Satake H."/>
        </authorList>
    </citation>
    <scope>NUCLEOTIDE SEQUENCE</scope>
</reference>
<evidence type="ECO:0000313" key="1">
    <source>
        <dbReference type="EMBL" id="GJT82971.1"/>
    </source>
</evidence>
<dbReference type="Proteomes" id="UP001151760">
    <property type="component" value="Unassembled WGS sequence"/>
</dbReference>
<sequence>EMESLEFHDKQAKEQDLLIVISMNVEEEEWSTEVTIITRRITALMEVDVSTKVTSVLLSTTTNGKIKSGRKF</sequence>
<evidence type="ECO:0000313" key="2">
    <source>
        <dbReference type="Proteomes" id="UP001151760"/>
    </source>
</evidence>
<organism evidence="1 2">
    <name type="scientific">Tanacetum coccineum</name>
    <dbReference type="NCBI Taxonomy" id="301880"/>
    <lineage>
        <taxon>Eukaryota</taxon>
        <taxon>Viridiplantae</taxon>
        <taxon>Streptophyta</taxon>
        <taxon>Embryophyta</taxon>
        <taxon>Tracheophyta</taxon>
        <taxon>Spermatophyta</taxon>
        <taxon>Magnoliopsida</taxon>
        <taxon>eudicotyledons</taxon>
        <taxon>Gunneridae</taxon>
        <taxon>Pentapetalae</taxon>
        <taxon>asterids</taxon>
        <taxon>campanulids</taxon>
        <taxon>Asterales</taxon>
        <taxon>Asteraceae</taxon>
        <taxon>Asteroideae</taxon>
        <taxon>Anthemideae</taxon>
        <taxon>Anthemidinae</taxon>
        <taxon>Tanacetum</taxon>
    </lineage>
</organism>
<gene>
    <name evidence="1" type="ORF">Tco_1057313</name>
</gene>
<dbReference type="EMBL" id="BQNB010019217">
    <property type="protein sequence ID" value="GJT82971.1"/>
    <property type="molecule type" value="Genomic_DNA"/>
</dbReference>
<accession>A0ABQ5H553</accession>
<feature type="non-terminal residue" evidence="1">
    <location>
        <position position="1"/>
    </location>
</feature>